<gene>
    <name evidence="3" type="ORF">HMPREF1535_01919</name>
</gene>
<dbReference type="InterPro" id="IPR027417">
    <property type="entry name" value="P-loop_NTPase"/>
</dbReference>
<sequence>MKFYNRNKELQLLHDWEELSAEAAQMTIVIGRRRVGKTTLIKKAFENKKMIYFFCTKKNEVLLCEEFVAIAKDILGTDILEYRNFRDLFRYLMRISTEQNFTLVIDEFQEFYYINPAIYSEMQNVWDEMKDHAKINLVLCGSIYSLMKRIFENSREPLFQRADHRIVLRPFTVDVIKDIIRDHFPSFTPEDLLAFYTVTGGVARYIELLIKSKAFTKEKILDTIFSENSFFLEEGKNVLIEEFGKDYTVYFSILSLIASSKTSRPEIEGELGVSVGPQLKTLEEDFNVITRTSPIFSKPNTRQIRYYIDDNFLNFWFRFIYKYRSAVEISNLGFIRQVVERDYNTYIGRILERYFRDQLILSKEWSAIGSYWENGNKNEIDIVAVDEFNKRMVIGEVKHNPNEINLGTLEYKARNIAASHKKYTIEYKGFSPDDM</sequence>
<comment type="caution">
    <text evidence="3">The sequence shown here is derived from an EMBL/GenBank/DDBJ whole genome shotgun (WGS) entry which is preliminary data.</text>
</comment>
<evidence type="ECO:0000313" key="4">
    <source>
        <dbReference type="Proteomes" id="UP000033047"/>
    </source>
</evidence>
<dbReference type="Pfam" id="PF03008">
    <property type="entry name" value="DUF234"/>
    <property type="match status" value="1"/>
</dbReference>
<dbReference type="PATRIC" id="fig|927665.4.peg.1963"/>
<evidence type="ECO:0008006" key="5">
    <source>
        <dbReference type="Google" id="ProtNLM"/>
    </source>
</evidence>
<dbReference type="HOGENOM" id="CLU_041137_3_0_10"/>
<evidence type="ECO:0000313" key="3">
    <source>
        <dbReference type="EMBL" id="KKB55947.1"/>
    </source>
</evidence>
<feature type="domain" description="DUF234" evidence="2">
    <location>
        <begin position="316"/>
        <end position="401"/>
    </location>
</feature>
<dbReference type="EMBL" id="AQHV01000011">
    <property type="protein sequence ID" value="KKB55947.1"/>
    <property type="molecule type" value="Genomic_DNA"/>
</dbReference>
<dbReference type="SUPFAM" id="SSF52540">
    <property type="entry name" value="P-loop containing nucleoside triphosphate hydrolases"/>
    <property type="match status" value="1"/>
</dbReference>
<dbReference type="GO" id="GO:0005524">
    <property type="term" value="F:ATP binding"/>
    <property type="evidence" value="ECO:0007669"/>
    <property type="project" value="InterPro"/>
</dbReference>
<dbReference type="PANTHER" id="PTHR34704:SF1">
    <property type="entry name" value="ATPASE"/>
    <property type="match status" value="1"/>
</dbReference>
<proteinExistence type="predicted"/>
<dbReference type="AlphaFoldDB" id="A0A0F5JEQ4"/>
<name>A0A0F5JEQ4_9BACT</name>
<dbReference type="PANTHER" id="PTHR34704">
    <property type="entry name" value="ATPASE"/>
    <property type="match status" value="1"/>
</dbReference>
<dbReference type="Gene3D" id="3.40.50.300">
    <property type="entry name" value="P-loop containing nucleotide triphosphate hydrolases"/>
    <property type="match status" value="1"/>
</dbReference>
<protein>
    <recommendedName>
        <fullName evidence="5">DUF234 domain-containing protein</fullName>
    </recommendedName>
</protein>
<reference evidence="3 4" key="1">
    <citation type="submission" date="2013-04" db="EMBL/GenBank/DDBJ databases">
        <title>The Genome Sequence of Parabacteroides goldsteinii DSM 19448.</title>
        <authorList>
            <consortium name="The Broad Institute Genomics Platform"/>
            <person name="Earl A."/>
            <person name="Ward D."/>
            <person name="Feldgarden M."/>
            <person name="Gevers D."/>
            <person name="Martens E."/>
            <person name="Sakamoto M."/>
            <person name="Benno Y."/>
            <person name="Song Y."/>
            <person name="Liu C."/>
            <person name="Lee J."/>
            <person name="Bolanos M."/>
            <person name="Vaisanen M.L."/>
            <person name="Finegold S.M."/>
            <person name="Walker B."/>
            <person name="Young S."/>
            <person name="Zeng Q."/>
            <person name="Gargeya S."/>
            <person name="Fitzgerald M."/>
            <person name="Haas B."/>
            <person name="Abouelleil A."/>
            <person name="Allen A.W."/>
            <person name="Alvarado L."/>
            <person name="Arachchi H.M."/>
            <person name="Berlin A.M."/>
            <person name="Chapman S.B."/>
            <person name="Gainer-Dewar J."/>
            <person name="Goldberg J."/>
            <person name="Griggs A."/>
            <person name="Gujja S."/>
            <person name="Hansen M."/>
            <person name="Howarth C."/>
            <person name="Imamovic A."/>
            <person name="Ireland A."/>
            <person name="Larimer J."/>
            <person name="McCowan C."/>
            <person name="Murphy C."/>
            <person name="Pearson M."/>
            <person name="Poon T.W."/>
            <person name="Priest M."/>
            <person name="Roberts A."/>
            <person name="Saif S."/>
            <person name="Shea T."/>
            <person name="Sisk P."/>
            <person name="Sykes S."/>
            <person name="Wortman J."/>
            <person name="Nusbaum C."/>
            <person name="Birren B."/>
        </authorList>
    </citation>
    <scope>NUCLEOTIDE SEQUENCE [LARGE SCALE GENOMIC DNA]</scope>
    <source>
        <strain evidence="3 4">DSM 19448</strain>
    </source>
</reference>
<organism evidence="3 4">
    <name type="scientific">Parabacteroides goldsteinii DSM 19448 = WAL 12034</name>
    <dbReference type="NCBI Taxonomy" id="927665"/>
    <lineage>
        <taxon>Bacteria</taxon>
        <taxon>Pseudomonadati</taxon>
        <taxon>Bacteroidota</taxon>
        <taxon>Bacteroidia</taxon>
        <taxon>Bacteroidales</taxon>
        <taxon>Tannerellaceae</taxon>
        <taxon>Parabacteroides</taxon>
    </lineage>
</organism>
<accession>A0A0F5JEQ4</accession>
<evidence type="ECO:0000259" key="2">
    <source>
        <dbReference type="Pfam" id="PF03008"/>
    </source>
</evidence>
<dbReference type="RefSeq" id="WP_046145960.1">
    <property type="nucleotide sequence ID" value="NZ_KQ033912.1"/>
</dbReference>
<feature type="domain" description="ATPase" evidence="1">
    <location>
        <begin position="3"/>
        <end position="208"/>
    </location>
</feature>
<evidence type="ECO:0000259" key="1">
    <source>
        <dbReference type="Pfam" id="PF01637"/>
    </source>
</evidence>
<dbReference type="STRING" id="927665.HMPREF1535_01919"/>
<dbReference type="InterPro" id="IPR004256">
    <property type="entry name" value="DUF234"/>
</dbReference>
<dbReference type="InterPro" id="IPR011579">
    <property type="entry name" value="ATPase_dom"/>
</dbReference>
<dbReference type="Pfam" id="PF01637">
    <property type="entry name" value="ATPase_2"/>
    <property type="match status" value="1"/>
</dbReference>
<dbReference type="Proteomes" id="UP000033047">
    <property type="component" value="Unassembled WGS sequence"/>
</dbReference>